<dbReference type="Pfam" id="PF08245">
    <property type="entry name" value="Mur_ligase_M"/>
    <property type="match status" value="2"/>
</dbReference>
<comment type="subcellular location">
    <subcellularLocation>
        <location evidence="8 9">Cytoplasm</location>
    </subcellularLocation>
</comment>
<dbReference type="PATRIC" id="fig|1208918.3.peg.556"/>
<keyword evidence="2 8" id="KW-0132">Cell division</keyword>
<dbReference type="HOGENOM" id="CLU_011092_1_0_4"/>
<comment type="pathway">
    <text evidence="8 9">Cell wall biogenesis; peptidoglycan biosynthesis.</text>
</comment>
<dbReference type="HAMAP" id="MF_02019">
    <property type="entry name" value="MurF"/>
    <property type="match status" value="1"/>
</dbReference>
<dbReference type="eggNOG" id="COG0770">
    <property type="taxonomic scope" value="Bacteria"/>
</dbReference>
<dbReference type="GO" id="GO:0051301">
    <property type="term" value="P:cell division"/>
    <property type="evidence" value="ECO:0007669"/>
    <property type="project" value="UniProtKB-KW"/>
</dbReference>
<evidence type="ECO:0000256" key="5">
    <source>
        <dbReference type="ARBA" id="ARBA00023306"/>
    </source>
</evidence>
<keyword evidence="5 8" id="KW-0131">Cell cycle</keyword>
<dbReference type="GO" id="GO:0008765">
    <property type="term" value="F:UDP-N-acetylmuramoylalanyl-D-glutamate-2,6-diaminopimelate ligase activity"/>
    <property type="evidence" value="ECO:0007669"/>
    <property type="project" value="UniProtKB-UniRule"/>
</dbReference>
<feature type="domain" description="Mur ligase central" evidence="13">
    <location>
        <begin position="101"/>
        <end position="303"/>
    </location>
</feature>
<evidence type="ECO:0000313" key="14">
    <source>
        <dbReference type="EMBL" id="AGF47856.1"/>
    </source>
</evidence>
<comment type="catalytic activity">
    <reaction evidence="7">
        <text>UDP-N-acetyl-alpha-D-muramoyl-L-alanyl-D-glutamate + meso-2,6-diaminopimelate + ATP = UDP-N-acetyl-alpha-D-muramoyl-L-alanyl-gamma-D-glutamyl-meso-2,6-diaminopimelate + ADP + phosphate + H(+)</text>
        <dbReference type="Rhea" id="RHEA:23676"/>
        <dbReference type="ChEBI" id="CHEBI:15378"/>
        <dbReference type="ChEBI" id="CHEBI:30616"/>
        <dbReference type="ChEBI" id="CHEBI:43474"/>
        <dbReference type="ChEBI" id="CHEBI:57791"/>
        <dbReference type="ChEBI" id="CHEBI:83900"/>
        <dbReference type="ChEBI" id="CHEBI:83905"/>
        <dbReference type="ChEBI" id="CHEBI:456216"/>
        <dbReference type="EC" id="6.3.2.13"/>
    </reaction>
</comment>
<dbReference type="Gene3D" id="3.90.190.20">
    <property type="entry name" value="Mur ligase, C-terminal domain"/>
    <property type="match status" value="2"/>
</dbReference>
<dbReference type="GO" id="GO:0047480">
    <property type="term" value="F:UDP-N-acetylmuramoyl-tripeptide-D-alanyl-D-alanine ligase activity"/>
    <property type="evidence" value="ECO:0007669"/>
    <property type="project" value="UniProtKB-UniRule"/>
</dbReference>
<evidence type="ECO:0000256" key="7">
    <source>
        <dbReference type="HAMAP-Rule" id="MF_00208"/>
    </source>
</evidence>
<dbReference type="PANTHER" id="PTHR23135:SF4">
    <property type="entry name" value="UDP-N-ACETYLMURAMOYL-L-ALANYL-D-GLUTAMATE--2,6-DIAMINOPIMELATE LIGASE MURE HOMOLOG, CHLOROPLASTIC"/>
    <property type="match status" value="1"/>
</dbReference>
<organism evidence="14 15">
    <name type="scientific">Candidatus Kinetoplastidibacterium crithidiae TCC036E</name>
    <dbReference type="NCBI Taxonomy" id="1208918"/>
    <lineage>
        <taxon>Bacteria</taxon>
        <taxon>Pseudomonadati</taxon>
        <taxon>Pseudomonadota</taxon>
        <taxon>Betaproteobacteria</taxon>
        <taxon>Candidatus Kinetoplastidibacterium</taxon>
    </lineage>
</organism>
<dbReference type="InterPro" id="IPR036615">
    <property type="entry name" value="Mur_ligase_C_dom_sf"/>
</dbReference>
<feature type="binding site" evidence="8">
    <location>
        <begin position="576"/>
        <end position="582"/>
    </location>
    <ligand>
        <name>ATP</name>
        <dbReference type="ChEBI" id="CHEBI:30616"/>
    </ligand>
</feature>
<feature type="modified residue" description="N6-carboxylysine" evidence="7">
    <location>
        <position position="213"/>
    </location>
</feature>
<comment type="similarity">
    <text evidence="8">Belongs to the MurCDEF family. MurF subfamily.</text>
</comment>
<dbReference type="Gene3D" id="3.40.1390.10">
    <property type="entry name" value="MurE/MurF, N-terminal domain"/>
    <property type="match status" value="2"/>
</dbReference>
<dbReference type="InterPro" id="IPR013221">
    <property type="entry name" value="Mur_ligase_cen"/>
</dbReference>
<evidence type="ECO:0000256" key="4">
    <source>
        <dbReference type="ARBA" id="ARBA00022984"/>
    </source>
</evidence>
<name>M1LUT1_9PROT</name>
<comment type="function">
    <text evidence="8 10">Involved in cell wall formation. Catalyzes the final step in the synthesis of UDP-N-acetylmuramoyl-pentapeptide, the precursor of murein.</text>
</comment>
<feature type="binding site" evidence="7">
    <location>
        <position position="173"/>
    </location>
    <ligand>
        <name>UDP-N-acetyl-alpha-D-muramoyl-L-alanyl-D-glutamate</name>
        <dbReference type="ChEBI" id="CHEBI:83900"/>
    </ligand>
</feature>
<dbReference type="GO" id="GO:0005524">
    <property type="term" value="F:ATP binding"/>
    <property type="evidence" value="ECO:0007669"/>
    <property type="project" value="UniProtKB-UniRule"/>
</dbReference>
<dbReference type="SUPFAM" id="SSF53244">
    <property type="entry name" value="MurD-like peptide ligases, peptide-binding domain"/>
    <property type="match status" value="2"/>
</dbReference>
<comment type="catalytic activity">
    <reaction evidence="8 10">
        <text>D-alanyl-D-alanine + UDP-N-acetyl-alpha-D-muramoyl-L-alanyl-gamma-D-glutamyl-meso-2,6-diaminopimelate + ATP = UDP-N-acetyl-alpha-D-muramoyl-L-alanyl-gamma-D-glutamyl-meso-2,6-diaminopimeloyl-D-alanyl-D-alanine + ADP + phosphate + H(+)</text>
        <dbReference type="Rhea" id="RHEA:28374"/>
        <dbReference type="ChEBI" id="CHEBI:15378"/>
        <dbReference type="ChEBI" id="CHEBI:30616"/>
        <dbReference type="ChEBI" id="CHEBI:43474"/>
        <dbReference type="ChEBI" id="CHEBI:57822"/>
        <dbReference type="ChEBI" id="CHEBI:61386"/>
        <dbReference type="ChEBI" id="CHEBI:83905"/>
        <dbReference type="ChEBI" id="CHEBI:456216"/>
        <dbReference type="EC" id="6.3.2.10"/>
    </reaction>
</comment>
<dbReference type="PANTHER" id="PTHR23135">
    <property type="entry name" value="MUR LIGASE FAMILY MEMBER"/>
    <property type="match status" value="1"/>
</dbReference>
<feature type="binding site" evidence="7">
    <location>
        <position position="179"/>
    </location>
    <ligand>
        <name>UDP-N-acetyl-alpha-D-muramoyl-L-alanyl-D-glutamate</name>
        <dbReference type="ChEBI" id="CHEBI:83900"/>
    </ligand>
</feature>
<dbReference type="NCBIfam" id="NF001126">
    <property type="entry name" value="PRK00139.1-4"/>
    <property type="match status" value="1"/>
</dbReference>
<evidence type="ECO:0000259" key="13">
    <source>
        <dbReference type="Pfam" id="PF08245"/>
    </source>
</evidence>
<dbReference type="SUPFAM" id="SSF53623">
    <property type="entry name" value="MurD-like peptide ligases, catalytic domain"/>
    <property type="match status" value="2"/>
</dbReference>
<dbReference type="GO" id="GO:0000287">
    <property type="term" value="F:magnesium ion binding"/>
    <property type="evidence" value="ECO:0007669"/>
    <property type="project" value="UniProtKB-UniRule"/>
</dbReference>
<feature type="binding site" evidence="7">
    <location>
        <position position="181"/>
    </location>
    <ligand>
        <name>UDP-N-acetyl-alpha-D-muramoyl-L-alanyl-D-glutamate</name>
        <dbReference type="ChEBI" id="CHEBI:83900"/>
    </ligand>
</feature>
<dbReference type="EC" id="6.3.2.10" evidence="8"/>
<feature type="binding site" evidence="7">
    <location>
        <position position="459"/>
    </location>
    <ligand>
        <name>meso-2,6-diaminopimelate</name>
        <dbReference type="ChEBI" id="CHEBI:57791"/>
    </ligand>
</feature>
<feature type="binding site" evidence="7">
    <location>
        <begin position="103"/>
        <end position="109"/>
    </location>
    <ligand>
        <name>ATP</name>
        <dbReference type="ChEBI" id="CHEBI:30616"/>
    </ligand>
</feature>
<evidence type="ECO:0000259" key="12">
    <source>
        <dbReference type="Pfam" id="PF02875"/>
    </source>
</evidence>
<comment type="caution">
    <text evidence="7">Lacks conserved residue(s) required for the propagation of feature annotation.</text>
</comment>
<dbReference type="RefSeq" id="WP_015389153.1">
    <property type="nucleotide sequence ID" value="NC_020283.1"/>
</dbReference>
<dbReference type="eggNOG" id="COG0769">
    <property type="taxonomic scope" value="Bacteria"/>
</dbReference>
<feature type="domain" description="Mur ligase C-terminal" evidence="12">
    <location>
        <begin position="787"/>
        <end position="905"/>
    </location>
</feature>
<dbReference type="UniPathway" id="UPA00219"/>
<feature type="binding site" evidence="7">
    <location>
        <position position="16"/>
    </location>
    <ligand>
        <name>UDP-N-acetyl-alpha-D-muramoyl-L-alanyl-D-glutamate</name>
        <dbReference type="ChEBI" id="CHEBI:83900"/>
    </ligand>
</feature>
<dbReference type="Pfam" id="PF01225">
    <property type="entry name" value="Mur_ligase"/>
    <property type="match status" value="1"/>
</dbReference>
<evidence type="ECO:0000256" key="3">
    <source>
        <dbReference type="ARBA" id="ARBA00022960"/>
    </source>
</evidence>
<dbReference type="InterPro" id="IPR000713">
    <property type="entry name" value="Mur_ligase_N"/>
</dbReference>
<evidence type="ECO:0000256" key="6">
    <source>
        <dbReference type="ARBA" id="ARBA00023316"/>
    </source>
</evidence>
<dbReference type="Gene3D" id="3.40.1190.10">
    <property type="entry name" value="Mur-like, catalytic domain"/>
    <property type="match status" value="2"/>
</dbReference>
<keyword evidence="8" id="KW-0067">ATP-binding</keyword>
<dbReference type="GO" id="GO:0008360">
    <property type="term" value="P:regulation of cell shape"/>
    <property type="evidence" value="ECO:0007669"/>
    <property type="project" value="UniProtKB-KW"/>
</dbReference>
<feature type="domain" description="Mur ligase central" evidence="13">
    <location>
        <begin position="574"/>
        <end position="765"/>
    </location>
</feature>
<evidence type="ECO:0000313" key="15">
    <source>
        <dbReference type="Proteomes" id="UP000011686"/>
    </source>
</evidence>
<comment type="function">
    <text evidence="7">Catalyzes the addition of meso-diaminopimelic acid to the nucleotide precursor UDP-N-acetylmuramoyl-L-alanyl-D-glutamate (UMAG) in the biosynthesis of bacterial cell-wall peptidoglycan.</text>
</comment>
<feature type="short sequence motif" description="Meso-diaminopimelate recognition motif" evidence="7">
    <location>
        <begin position="408"/>
        <end position="411"/>
    </location>
</feature>
<dbReference type="InterPro" id="IPR036565">
    <property type="entry name" value="Mur-like_cat_sf"/>
</dbReference>
<dbReference type="EC" id="6.3.2.13" evidence="7"/>
<keyword evidence="8" id="KW-0963">Cytoplasm</keyword>
<dbReference type="AlphaFoldDB" id="M1LUT1"/>
<comment type="PTM">
    <text evidence="7">Carboxylation is probably crucial for Mg(2+) binding and, consequently, for the gamma-phosphate positioning of ATP.</text>
</comment>
<sequence>MAKKNTPNYARLIPDSRKILHGDVFVLNGVSNQNDLSLYIAEAINKKASAIVIEKNFEVSNELIKQNNIKCLKVHNLGAILGYLADKWYGQPSSKIEIIAITGTNGKTTCANWIAQSLNNHGRKCGVIGTIGAILPDGRVIYRGLTTPDILMMHWIIFEMYMDGVEFIVMEASSIGIDQGRLNSLKLKIACFTNLTRDHLDYHKNLNAYQLAKSKLFSFESLSNIVINIDDFFGREILKQTPRSLQITFGLDHQLDPNISAYDISKTEKGYSFRIAIFDYFSNVVFGVIGEHNISNVLLVVGVLKTIGMANKDIIHAIEKLKNVYGRMEVVEPLLGFRHNNMATVVIDYAHTPDALEKTLISLKEKSILKQGKLICVFGCGGDRDQGKRKDMTKIALSISDKVVITSDNPRSEDPEVIISQMLEGNDYSDNVFVISKRSRAILYAIWNSDYRDIVLIAGKGHEKYQDGIYGKIFFDDTQWSQLAMILPNASGVSIDSRSLEKGNLFFALKGPNFNGHDYLDSAYRKGACAAIVSHDLQHPSEKIPQILVDNTYDALIDTSFSWRRKCHISSIAVVGSNGKTTTKEMISLILSSFLGNDYCHHTKGNLNNHIGVPLTILGLKENHKVGVFELGMNHPGEINILSEIVKPNIAVITNAQREHQEFMKDVNSVAYENGSVINFIAEDGFVIYPGDDICTKIWDELSIGKKVLRFGLNKDCNVYAKDVFLSKEKTSCIVVFNAEISSPLTLNIPGIHNLKNALAAITVALAFGIPFFKAIKYISCFQSLKGRMCFHRLDNGVILIDDTYNSNPDSAIAAIDVLKKLQKPQILVFGDMGEVGSDGNSMHHEIGKYAYENGIDSLIAIGDFSNVLLESFGANSLVCKDIEEIIEIINKISGPASVLVKGSRFMKMERIISHFENNNL</sequence>
<keyword evidence="8 14" id="KW-0436">Ligase</keyword>
<feature type="binding site" evidence="7">
    <location>
        <position position="463"/>
    </location>
    <ligand>
        <name>meso-2,6-diaminopimelate</name>
        <dbReference type="ChEBI" id="CHEBI:57791"/>
    </ligand>
</feature>
<keyword evidence="7" id="KW-0460">Magnesium</keyword>
<feature type="binding site" evidence="7">
    <location>
        <position position="384"/>
    </location>
    <ligand>
        <name>meso-2,6-diaminopimelate</name>
        <dbReference type="ChEBI" id="CHEBI:57791"/>
    </ligand>
</feature>
<evidence type="ECO:0000256" key="1">
    <source>
        <dbReference type="ARBA" id="ARBA00005898"/>
    </source>
</evidence>
<evidence type="ECO:0000256" key="9">
    <source>
        <dbReference type="RuleBase" id="RU004135"/>
    </source>
</evidence>
<dbReference type="NCBIfam" id="TIGR01143">
    <property type="entry name" value="murF"/>
    <property type="match status" value="1"/>
</dbReference>
<evidence type="ECO:0000256" key="2">
    <source>
        <dbReference type="ARBA" id="ARBA00022618"/>
    </source>
</evidence>
<reference evidence="14 15" key="1">
    <citation type="journal article" date="2013" name="Genome Biol. Evol.">
        <title>Genome evolution and phylogenomic analysis of candidatus kinetoplastibacterium, the betaproteobacterial endosymbionts of strigomonas and angomonas.</title>
        <authorList>
            <person name="Alves J.M."/>
            <person name="Serrano M.G."/>
            <person name="Maia da Silva F."/>
            <person name="Voegtly L.J."/>
            <person name="Matveyev A.V."/>
            <person name="Teixeira M.M."/>
            <person name="Camargo E.P."/>
            <person name="Buck G.A."/>
        </authorList>
    </citation>
    <scope>NUCLEOTIDE SEQUENCE [LARGE SCALE GENOMIC DNA]</scope>
    <source>
        <strain evidence="14 15">TCC036E</strain>
    </source>
</reference>
<keyword evidence="4 8" id="KW-0573">Peptidoglycan synthesis</keyword>
<dbReference type="Proteomes" id="UP000011686">
    <property type="component" value="Chromosome"/>
</dbReference>
<dbReference type="GO" id="GO:0009252">
    <property type="term" value="P:peptidoglycan biosynthetic process"/>
    <property type="evidence" value="ECO:0007669"/>
    <property type="project" value="UniProtKB-UniRule"/>
</dbReference>
<dbReference type="SUPFAM" id="SSF63418">
    <property type="entry name" value="MurE/MurF N-terminal domain"/>
    <property type="match status" value="2"/>
</dbReference>
<dbReference type="EMBL" id="CP003804">
    <property type="protein sequence ID" value="AGF47856.1"/>
    <property type="molecule type" value="Genomic_DNA"/>
</dbReference>
<dbReference type="InterPro" id="IPR005863">
    <property type="entry name" value="UDP-N-AcMur_synth"/>
</dbReference>
<proteinExistence type="inferred from homology"/>
<gene>
    <name evidence="8" type="primary">murF</name>
    <name evidence="7" type="synonym">murE</name>
    <name evidence="14" type="ORF">CDEE_0898</name>
</gene>
<keyword evidence="15" id="KW-1185">Reference proteome</keyword>
<dbReference type="InterPro" id="IPR035911">
    <property type="entry name" value="MurE/MurF_N"/>
</dbReference>
<feature type="domain" description="Mur ligase N-terminal catalytic" evidence="11">
    <location>
        <begin position="491"/>
        <end position="537"/>
    </location>
</feature>
<evidence type="ECO:0000256" key="8">
    <source>
        <dbReference type="HAMAP-Rule" id="MF_02019"/>
    </source>
</evidence>
<keyword evidence="8" id="KW-0547">Nucleotide-binding</keyword>
<comment type="similarity">
    <text evidence="1 7">Belongs to the MurCDEF family. MurE subfamily.</text>
</comment>
<dbReference type="HAMAP" id="MF_00208">
    <property type="entry name" value="MurE"/>
    <property type="match status" value="1"/>
</dbReference>
<dbReference type="GO" id="GO:0008766">
    <property type="term" value="F:UDP-N-acetylmuramoylalanyl-D-glutamyl-2,6-diaminopimelate-D-alanyl-D-alanine ligase activity"/>
    <property type="evidence" value="ECO:0007669"/>
    <property type="project" value="RHEA"/>
</dbReference>
<dbReference type="KEGG" id="kct:CDEE_0898"/>
<dbReference type="NCBIfam" id="TIGR01085">
    <property type="entry name" value="murE"/>
    <property type="match status" value="1"/>
</dbReference>
<comment type="cofactor">
    <cofactor evidence="7">
        <name>Mg(2+)</name>
        <dbReference type="ChEBI" id="CHEBI:18420"/>
    </cofactor>
</comment>
<dbReference type="STRING" id="1208918.CDEE_0898"/>
<dbReference type="InterPro" id="IPR004101">
    <property type="entry name" value="Mur_ligase_C"/>
</dbReference>
<feature type="binding site" evidence="7">
    <location>
        <begin position="408"/>
        <end position="411"/>
    </location>
    <ligand>
        <name>meso-2,6-diaminopimelate</name>
        <dbReference type="ChEBI" id="CHEBI:57791"/>
    </ligand>
</feature>
<feature type="domain" description="Mur ligase C-terminal" evidence="12">
    <location>
        <begin position="326"/>
        <end position="461"/>
    </location>
</feature>
<evidence type="ECO:0000256" key="10">
    <source>
        <dbReference type="RuleBase" id="RU004136"/>
    </source>
</evidence>
<evidence type="ECO:0000259" key="11">
    <source>
        <dbReference type="Pfam" id="PF01225"/>
    </source>
</evidence>
<accession>M1LUT1</accession>
<keyword evidence="6 8" id="KW-0961">Cell wall biogenesis/degradation</keyword>
<protein>
    <recommendedName>
        <fullName evidence="7 8">Multifunctional fusion protein</fullName>
    </recommendedName>
    <domain>
        <recommendedName>
            <fullName evidence="7">UDP-N-acetylmuramoyl-L-alanyl-D-glutamate--2,6-diaminopimelate ligase</fullName>
            <ecNumber evidence="7">6.3.2.13</ecNumber>
        </recommendedName>
        <alternativeName>
            <fullName evidence="7">Meso-A2pm-adding enzyme</fullName>
        </alternativeName>
        <alternativeName>
            <fullName evidence="7">Meso-diaminopimelate-adding enzyme</fullName>
        </alternativeName>
        <alternativeName>
            <fullName evidence="7">UDP-MurNAc-L-Ala-D-Glu:meso-diaminopimelate ligase</fullName>
        </alternativeName>
        <alternativeName>
            <fullName evidence="7">UDP-MurNAc-tripeptide synthetase</fullName>
        </alternativeName>
        <alternativeName>
            <fullName evidence="7">UDP-N-acetylmuramyl-tripeptide synthetase</fullName>
        </alternativeName>
    </domain>
    <domain>
        <recommendedName>
            <fullName evidence="8">UDP-N-acetylmuramoyl-tripeptide--D-alanyl-D-alanine ligase</fullName>
            <ecNumber evidence="8">6.3.2.10</ecNumber>
        </recommendedName>
        <alternativeName>
            <fullName evidence="8">D-alanyl-D-alanine-adding enzyme</fullName>
        </alternativeName>
    </domain>
</protein>
<feature type="binding site" evidence="7">
    <location>
        <begin position="146"/>
        <end position="147"/>
    </location>
    <ligand>
        <name>UDP-N-acetyl-alpha-D-muramoyl-L-alanyl-D-glutamate</name>
        <dbReference type="ChEBI" id="CHEBI:83900"/>
    </ligand>
</feature>
<dbReference type="InterPro" id="IPR005761">
    <property type="entry name" value="UDP-N-AcMur-Glu-dNH2Pim_ligase"/>
</dbReference>
<dbReference type="GO" id="GO:0071555">
    <property type="term" value="P:cell wall organization"/>
    <property type="evidence" value="ECO:0007669"/>
    <property type="project" value="UniProtKB-KW"/>
</dbReference>
<keyword evidence="3 8" id="KW-0133">Cell shape</keyword>
<dbReference type="GO" id="GO:0005737">
    <property type="term" value="C:cytoplasm"/>
    <property type="evidence" value="ECO:0007669"/>
    <property type="project" value="UniProtKB-SubCell"/>
</dbReference>
<dbReference type="Pfam" id="PF02875">
    <property type="entry name" value="Mur_ligase_C"/>
    <property type="match status" value="2"/>
</dbReference>